<evidence type="ECO:0000313" key="2">
    <source>
        <dbReference type="EMBL" id="MDL4840547.1"/>
    </source>
</evidence>
<protein>
    <recommendedName>
        <fullName evidence="1">ESAT-6-like protein</fullName>
    </recommendedName>
</protein>
<gene>
    <name evidence="2" type="ORF">QQS35_08825</name>
</gene>
<dbReference type="NCBIfam" id="TIGR03930">
    <property type="entry name" value="WXG100_ESAT6"/>
    <property type="match status" value="1"/>
</dbReference>
<dbReference type="Gene3D" id="1.10.287.1060">
    <property type="entry name" value="ESAT-6-like"/>
    <property type="match status" value="1"/>
</dbReference>
<organism evidence="2 3">
    <name type="scientific">Aquibacillus rhizosphaerae</name>
    <dbReference type="NCBI Taxonomy" id="3051431"/>
    <lineage>
        <taxon>Bacteria</taxon>
        <taxon>Bacillati</taxon>
        <taxon>Bacillota</taxon>
        <taxon>Bacilli</taxon>
        <taxon>Bacillales</taxon>
        <taxon>Bacillaceae</taxon>
        <taxon>Aquibacillus</taxon>
    </lineage>
</organism>
<comment type="caution">
    <text evidence="2">The sequence shown here is derived from an EMBL/GenBank/DDBJ whole genome shotgun (WGS) entry which is preliminary data.</text>
</comment>
<dbReference type="Proteomes" id="UP001235343">
    <property type="component" value="Unassembled WGS sequence"/>
</dbReference>
<dbReference type="SUPFAM" id="SSF140453">
    <property type="entry name" value="EsxAB dimer-like"/>
    <property type="match status" value="1"/>
</dbReference>
<sequence>MAGNIRVTPAELEAMGDRYAMESGQVEDQIGRLDQMIGNLNDMWDGQSSEAFSDQYQELRPSIDQMKILLLDVSNQLKKTSAALQDADAQIAGQIRGS</sequence>
<evidence type="ECO:0000256" key="1">
    <source>
        <dbReference type="RuleBase" id="RU362001"/>
    </source>
</evidence>
<dbReference type="Pfam" id="PF06013">
    <property type="entry name" value="WXG100"/>
    <property type="match status" value="1"/>
</dbReference>
<evidence type="ECO:0000313" key="3">
    <source>
        <dbReference type="Proteomes" id="UP001235343"/>
    </source>
</evidence>
<comment type="similarity">
    <text evidence="1">Belongs to the WXG100 family.</text>
</comment>
<name>A0ABT7L5S1_9BACI</name>
<proteinExistence type="inferred from homology"/>
<accession>A0ABT7L5S1</accession>
<dbReference type="InterPro" id="IPR036689">
    <property type="entry name" value="ESAT-6-like_sf"/>
</dbReference>
<reference evidence="2 3" key="1">
    <citation type="submission" date="2023-06" db="EMBL/GenBank/DDBJ databases">
        <title>Aquibacillus rhizosphaerae LR5S19.</title>
        <authorList>
            <person name="Sun J.-Q."/>
        </authorList>
    </citation>
    <scope>NUCLEOTIDE SEQUENCE [LARGE SCALE GENOMIC DNA]</scope>
    <source>
        <strain evidence="2 3">LR5S19</strain>
    </source>
</reference>
<dbReference type="RefSeq" id="WP_285931623.1">
    <property type="nucleotide sequence ID" value="NZ_JASTZU010000031.1"/>
</dbReference>
<dbReference type="InterPro" id="IPR010310">
    <property type="entry name" value="T7SS_ESAT-6-like"/>
</dbReference>
<dbReference type="EMBL" id="JASTZU010000031">
    <property type="protein sequence ID" value="MDL4840547.1"/>
    <property type="molecule type" value="Genomic_DNA"/>
</dbReference>
<keyword evidence="3" id="KW-1185">Reference proteome</keyword>